<evidence type="ECO:0000256" key="5">
    <source>
        <dbReference type="ARBA" id="ARBA00023242"/>
    </source>
</evidence>
<sequence length="2072" mass="230199">MDELLHHCLRELAFDGDLGCDVSRLSDFIKDFYAHSLSNSHQKVDDALCAFVWSLVVQQPTVLVGTIPPEITSQVWIAPQVSAKRKASARGEEHVTTEPPALDLISDAKSRPLADLQREYGNRLRIAGDRDSIYAAITGTHIRFPKMSPMVYTALQIITRGREDGVTVVQLGAQSKYDQKSCFYLVKQLTDLNLVVKVRRGGVGTHFVIHRYFFDRSPSWKAIRDEETRAELASQNIDPPPIEDDDESADVPSLGFTPIDSRHLSSLPLVRGRVVKLLKASTNNMHVSNNMLVTIGFANPTKTDRRFFQRRIHELIQQGVLEKVVVPSKKKKTKVATVLCLRLLDETSPASEVDGVVVVPPTVENEDDAPGGFKLNVTVHKQISDLLEESGTTGMTLADLANSLSQFDKRTIELILTRAERFQPPSHLSDLGVAALLENSGRERRHRYFTVSAYRTLVDRENLDKSTAGYGDVNVDNAGGFLNLDPAGFYADEEELQRYQDSFKEDAPSTLAKAKKPPKAPKQKRSKKQVVDADGNAVAESSKKRSRKRKAEESDVADGMAAGEGAEPIDTRPPKRRKKKAEKAAAPEAEEKDVDDVGKESAAPSETAPPKRARGRPRKNPAPPSAPPGPPKKRGRPRKSKPEDAEDEGDDSDKLRQRNEYDGEPEPEVNLRRSTRTRTRRISFNVLDEEEDQLNDDDQGGEGEAAVTVPPQPQAAAGSPPPATLDEDITQSNDGVMESVEVIQSSIDDESAPEAGPSNGYEDFSSTRIQEPESASLAGPSDVQEDPSSTQIQESLENSDLMSISTAPPQPAPAPEPEPEPSATTLPRQETAAVPRSTALPRPKVNVSNLRRENELLRVVESLGGIVNTHTKELYETHGALLETLAKAGEPASSPPGTRTDKRTVTATFNSLESRGKVRQLTTSVPMYLGTSRPTVIVYLPHVTDAQLSAFLTELAQSAYPPPLPQPSGRLIEEPIEYGQEPRMAVKKAPQVRNVQAGVDGPERWGKNPERAEQLFASEDSTIRELHLIAIHAFETAHPSPQIVSHEQNIIHLSFLSLDLPLEQYSQLVSPVAHSEELCEFMATPEGLNTIVRDLPENIKNIIHFGKARASSKTLIPQRSMLLRWTDWTSHTPLSAPTYWKFNEIAPMHHWAASETNPPSLGDFPVGSVALANAYWTVLENACLNQSVQYPPQECSTAAPPMANVAAARTLRRRVSWNARYKLSWHQTQYLKRFYDVITGMNPAEGPNSEAQITNISWVISAPANVVRDYYADMQRKLNKEADRARKRLKDEAVEKQAMETHQAKASLKKKAEDAHRQRDEEWTQLLERVHPEPLKQSASLRVKRIHGRFLQSTSVHDAKKWEGEILNAVREAELISKKVLKTGKDAATFTLPKRPIAPIATVAPPVAVNPPERSVAELIAEQGPPITQTRPPTKKQRKKKGAAEAQPDGTENKPRPPTQRRHRFMWTREYEELARDASAIIKARCRDIPRLDWGAFEQVFPAVPRNTVRQRVAHLREATGGETYLNRLEDSWYHLWIQHRGSAHLPDENPLSPINFDLVQHVEFLRKHIDKNALRVGYMPNQHSTQPAILDSVSSLLEKFDVIESPPNAPSWDFVWNALVEEGREKGLLSLPFTSQVDLLSLEESSAEDMCLAEAAVKMVLGTPSEVYEAGAAEALLNSVGEEAVPVAAQNLLGRGVLSKLVRDPQKSQPGRLLKISEINQNALNGVINRDIFQDAAALDEQAVQQDDDVWREWPLLATDGDLASLLQLVSENKVEFNIDTSHPQSCRPALDWNSKKADDDQIETSINFRFIDLSDTTSTSDDAQDSTAAMTVDERPVNNHGLTVDGLPACCRKNIVGAVVDCPGCLDELWSAHSSQFNVQELEIAQLILWLGGQTGPKGMTKEDLIVNTKMELQDVLPVIFKMTGEQHPFLYWVGYNSTLLVSAAFARSWTVTLSSSPVLRVFPRRWLDIFGKKVLDVWEAALRAVVGAIVSRPGISQTELRWRLKSVYDKQEVADLLKTLLEENFIKNRFVSSSLAMGAVESHAICALDEREEGCVFWFVNEEKHWYSI</sequence>
<dbReference type="EMBL" id="ML769384">
    <property type="protein sequence ID" value="KAE9410681.1"/>
    <property type="molecule type" value="Genomic_DNA"/>
</dbReference>
<dbReference type="InterPro" id="IPR035625">
    <property type="entry name" value="Tfc3-like_eWH"/>
</dbReference>
<evidence type="ECO:0000256" key="3">
    <source>
        <dbReference type="ARBA" id="ARBA00023125"/>
    </source>
</evidence>
<dbReference type="Pfam" id="PF04182">
    <property type="entry name" value="B-block_TFIIIC"/>
    <property type="match status" value="1"/>
</dbReference>
<feature type="compositionally biased region" description="Basic residues" evidence="6">
    <location>
        <begin position="513"/>
        <end position="528"/>
    </location>
</feature>
<feature type="compositionally biased region" description="Acidic residues" evidence="6">
    <location>
        <begin position="687"/>
        <end position="701"/>
    </location>
</feature>
<dbReference type="GO" id="GO:0042791">
    <property type="term" value="P:5S class rRNA transcription by RNA polymerase III"/>
    <property type="evidence" value="ECO:0007669"/>
    <property type="project" value="TreeGrafter"/>
</dbReference>
<feature type="compositionally biased region" description="Basic and acidic residues" evidence="6">
    <location>
        <begin position="652"/>
        <end position="661"/>
    </location>
</feature>
<feature type="domain" description="Transcription factor tau subunit sfc3/Tfc3 C-terminal" evidence="8">
    <location>
        <begin position="1461"/>
        <end position="1814"/>
    </location>
</feature>
<reference evidence="9" key="1">
    <citation type="journal article" date="2019" name="Environ. Microbiol.">
        <title>Fungal ecological strategies reflected in gene transcription - a case study of two litter decomposers.</title>
        <authorList>
            <person name="Barbi F."/>
            <person name="Kohler A."/>
            <person name="Barry K."/>
            <person name="Baskaran P."/>
            <person name="Daum C."/>
            <person name="Fauchery L."/>
            <person name="Ihrmark K."/>
            <person name="Kuo A."/>
            <person name="LaButti K."/>
            <person name="Lipzen A."/>
            <person name="Morin E."/>
            <person name="Grigoriev I.V."/>
            <person name="Henrissat B."/>
            <person name="Lindahl B."/>
            <person name="Martin F."/>
        </authorList>
    </citation>
    <scope>NUCLEOTIDE SEQUENCE</scope>
    <source>
        <strain evidence="9">JB14</strain>
    </source>
</reference>
<gene>
    <name evidence="9" type="ORF">BT96DRAFT_969038</name>
</gene>
<keyword evidence="10" id="KW-1185">Reference proteome</keyword>
<accession>A0A6A4IJ91</accession>
<dbReference type="InterPro" id="IPR017956">
    <property type="entry name" value="AT_hook_DNA-bd_motif"/>
</dbReference>
<evidence type="ECO:0000259" key="7">
    <source>
        <dbReference type="Pfam" id="PF04182"/>
    </source>
</evidence>
<evidence type="ECO:0000256" key="2">
    <source>
        <dbReference type="ARBA" id="ARBA00022553"/>
    </source>
</evidence>
<feature type="region of interest" description="Disordered" evidence="6">
    <location>
        <begin position="230"/>
        <end position="249"/>
    </location>
</feature>
<dbReference type="InterPro" id="IPR046488">
    <property type="entry name" value="Sfc3/Tfc3_C"/>
</dbReference>
<evidence type="ECO:0000256" key="4">
    <source>
        <dbReference type="ARBA" id="ARBA00023163"/>
    </source>
</evidence>
<dbReference type="Pfam" id="PF20222">
    <property type="entry name" value="DUF6581"/>
    <property type="match status" value="1"/>
</dbReference>
<evidence type="ECO:0000259" key="8">
    <source>
        <dbReference type="Pfam" id="PF20222"/>
    </source>
</evidence>
<feature type="region of interest" description="Disordered" evidence="6">
    <location>
        <begin position="509"/>
        <end position="846"/>
    </location>
</feature>
<dbReference type="PANTHER" id="PTHR15180:SF1">
    <property type="entry name" value="GENERAL TRANSCRIPTION FACTOR 3C POLYPEPTIDE 1"/>
    <property type="match status" value="1"/>
</dbReference>
<dbReference type="CDD" id="cd16169">
    <property type="entry name" value="Tau138_eWH"/>
    <property type="match status" value="1"/>
</dbReference>
<proteinExistence type="predicted"/>
<dbReference type="GO" id="GO:0000127">
    <property type="term" value="C:transcription factor TFIIIC complex"/>
    <property type="evidence" value="ECO:0007669"/>
    <property type="project" value="InterPro"/>
</dbReference>
<feature type="region of interest" description="Disordered" evidence="6">
    <location>
        <begin position="1421"/>
        <end position="1463"/>
    </location>
</feature>
<keyword evidence="3" id="KW-0238">DNA-binding</keyword>
<keyword evidence="2" id="KW-0597">Phosphoprotein</keyword>
<comment type="subcellular location">
    <subcellularLocation>
        <location evidence="1">Nucleus</location>
    </subcellularLocation>
</comment>
<keyword evidence="5" id="KW-0539">Nucleus</keyword>
<dbReference type="InterPro" id="IPR044210">
    <property type="entry name" value="Tfc3-like"/>
</dbReference>
<dbReference type="SMART" id="SM00384">
    <property type="entry name" value="AT_hook"/>
    <property type="match status" value="3"/>
</dbReference>
<evidence type="ECO:0000313" key="9">
    <source>
        <dbReference type="EMBL" id="KAE9410681.1"/>
    </source>
</evidence>
<feature type="domain" description="B-block binding subunit of TFIIIC" evidence="7">
    <location>
        <begin position="149"/>
        <end position="200"/>
    </location>
</feature>
<organism evidence="9 10">
    <name type="scientific">Gymnopus androsaceus JB14</name>
    <dbReference type="NCBI Taxonomy" id="1447944"/>
    <lineage>
        <taxon>Eukaryota</taxon>
        <taxon>Fungi</taxon>
        <taxon>Dikarya</taxon>
        <taxon>Basidiomycota</taxon>
        <taxon>Agaricomycotina</taxon>
        <taxon>Agaricomycetes</taxon>
        <taxon>Agaricomycetidae</taxon>
        <taxon>Agaricales</taxon>
        <taxon>Marasmiineae</taxon>
        <taxon>Omphalotaceae</taxon>
        <taxon>Gymnopus</taxon>
    </lineage>
</organism>
<evidence type="ECO:0000256" key="6">
    <source>
        <dbReference type="SAM" id="MobiDB-lite"/>
    </source>
</evidence>
<name>A0A6A4IJ91_9AGAR</name>
<keyword evidence="4" id="KW-0804">Transcription</keyword>
<evidence type="ECO:0000256" key="1">
    <source>
        <dbReference type="ARBA" id="ARBA00004123"/>
    </source>
</evidence>
<dbReference type="PANTHER" id="PTHR15180">
    <property type="entry name" value="GENERAL TRANSCRIPTION FACTOR 3C POLYPEPTIDE 1"/>
    <property type="match status" value="1"/>
</dbReference>
<feature type="region of interest" description="Disordered" evidence="6">
    <location>
        <begin position="1295"/>
        <end position="1315"/>
    </location>
</feature>
<feature type="compositionally biased region" description="Polar residues" evidence="6">
    <location>
        <begin position="786"/>
        <end position="806"/>
    </location>
</feature>
<dbReference type="InterPro" id="IPR007309">
    <property type="entry name" value="TFIIIC_Bblock-bd"/>
</dbReference>
<evidence type="ECO:0000313" key="10">
    <source>
        <dbReference type="Proteomes" id="UP000799118"/>
    </source>
</evidence>
<dbReference type="GO" id="GO:0005634">
    <property type="term" value="C:nucleus"/>
    <property type="evidence" value="ECO:0007669"/>
    <property type="project" value="UniProtKB-SubCell"/>
</dbReference>
<dbReference type="GO" id="GO:0003677">
    <property type="term" value="F:DNA binding"/>
    <property type="evidence" value="ECO:0007669"/>
    <property type="project" value="UniProtKB-KW"/>
</dbReference>
<dbReference type="OrthoDB" id="68020at2759"/>
<dbReference type="GO" id="GO:0006384">
    <property type="term" value="P:transcription initiation at RNA polymerase III promoter"/>
    <property type="evidence" value="ECO:0007669"/>
    <property type="project" value="InterPro"/>
</dbReference>
<feature type="compositionally biased region" description="Pro residues" evidence="6">
    <location>
        <begin position="620"/>
        <end position="630"/>
    </location>
</feature>
<protein>
    <submittedName>
        <fullName evidence="9">Uncharacterized protein</fullName>
    </submittedName>
</protein>
<dbReference type="Proteomes" id="UP000799118">
    <property type="component" value="Unassembled WGS sequence"/>
</dbReference>
<feature type="compositionally biased region" description="Low complexity" evidence="6">
    <location>
        <begin position="704"/>
        <end position="718"/>
    </location>
</feature>